<keyword evidence="1" id="KW-1133">Transmembrane helix</keyword>
<evidence type="ECO:0000313" key="2">
    <source>
        <dbReference type="EMBL" id="KHJ77733.1"/>
    </source>
</evidence>
<keyword evidence="3" id="KW-1185">Reference proteome</keyword>
<proteinExistence type="predicted"/>
<organism evidence="2 3">
    <name type="scientific">Oesophagostomum dentatum</name>
    <name type="common">Nodular worm</name>
    <dbReference type="NCBI Taxonomy" id="61180"/>
    <lineage>
        <taxon>Eukaryota</taxon>
        <taxon>Metazoa</taxon>
        <taxon>Ecdysozoa</taxon>
        <taxon>Nematoda</taxon>
        <taxon>Chromadorea</taxon>
        <taxon>Rhabditida</taxon>
        <taxon>Rhabditina</taxon>
        <taxon>Rhabditomorpha</taxon>
        <taxon>Strongyloidea</taxon>
        <taxon>Strongylidae</taxon>
        <taxon>Oesophagostomum</taxon>
    </lineage>
</organism>
<accession>A0A0B1RXE3</accession>
<protein>
    <submittedName>
        <fullName evidence="2">Uncharacterized protein</fullName>
    </submittedName>
</protein>
<evidence type="ECO:0000313" key="3">
    <source>
        <dbReference type="Proteomes" id="UP000053660"/>
    </source>
</evidence>
<dbReference type="Proteomes" id="UP000053660">
    <property type="component" value="Unassembled WGS sequence"/>
</dbReference>
<keyword evidence="1" id="KW-0812">Transmembrane</keyword>
<feature type="transmembrane region" description="Helical" evidence="1">
    <location>
        <begin position="82"/>
        <end position="101"/>
    </location>
</feature>
<reference evidence="2 3" key="1">
    <citation type="submission" date="2014-03" db="EMBL/GenBank/DDBJ databases">
        <title>Draft genome of the hookworm Oesophagostomum dentatum.</title>
        <authorList>
            <person name="Mitreva M."/>
        </authorList>
    </citation>
    <scope>NUCLEOTIDE SEQUENCE [LARGE SCALE GENOMIC DNA]</scope>
    <source>
        <strain evidence="2 3">OD-Hann</strain>
    </source>
</reference>
<gene>
    <name evidence="2" type="ORF">OESDEN_22646</name>
</gene>
<evidence type="ECO:0000256" key="1">
    <source>
        <dbReference type="SAM" id="Phobius"/>
    </source>
</evidence>
<sequence length="122" mass="14360">MQGGDCSVSHHPQLRLRSRNLCFVGQALRLLERFPLYQWNRPSRADVLMFRNQLELTRQLLSSQPFQGDLWVRQVAALCRRVYDYATLSVCSGIYCVIFILKRSIFNLLYIYEGLYFISTVF</sequence>
<dbReference type="AlphaFoldDB" id="A0A0B1RXE3"/>
<name>A0A0B1RXE3_OESDE</name>
<keyword evidence="1" id="KW-0472">Membrane</keyword>
<dbReference type="EMBL" id="KN610471">
    <property type="protein sequence ID" value="KHJ77733.1"/>
    <property type="molecule type" value="Genomic_DNA"/>
</dbReference>